<dbReference type="GO" id="GO:0006048">
    <property type="term" value="P:UDP-N-acetylglucosamine biosynthetic process"/>
    <property type="evidence" value="ECO:0007669"/>
    <property type="project" value="UniProtKB-UniPathway"/>
</dbReference>
<feature type="binding site" evidence="18">
    <location>
        <position position="217"/>
    </location>
    <ligand>
        <name>Mg(2+)</name>
        <dbReference type="ChEBI" id="CHEBI:18420"/>
    </ligand>
</feature>
<keyword evidence="13 18" id="KW-0012">Acyltransferase</keyword>
<dbReference type="InParanoid" id="A0A7G1G5C8"/>
<keyword evidence="9 18" id="KW-0460">Magnesium</keyword>
<dbReference type="SUPFAM" id="SSF53448">
    <property type="entry name" value="Nucleotide-diphospho-sugar transferases"/>
    <property type="match status" value="1"/>
</dbReference>
<feature type="binding site" evidence="18">
    <location>
        <position position="69"/>
    </location>
    <ligand>
        <name>UDP-N-acetyl-alpha-D-glucosamine</name>
        <dbReference type="ChEBI" id="CHEBI:57705"/>
    </ligand>
</feature>
<feature type="binding site" evidence="18">
    <location>
        <position position="322"/>
    </location>
    <ligand>
        <name>UDP-N-acetyl-alpha-D-glucosamine</name>
        <dbReference type="ChEBI" id="CHEBI:57705"/>
    </ligand>
</feature>
<comment type="pathway">
    <text evidence="18">Nucleotide-sugar biosynthesis; UDP-N-acetyl-alpha-D-glucosamine biosynthesis; UDP-N-acetyl-alpha-D-glucosamine from N-acetyl-alpha-D-glucosamine 1-phosphate: step 1/1.</text>
</comment>
<dbReference type="InterPro" id="IPR001451">
    <property type="entry name" value="Hexapep"/>
</dbReference>
<dbReference type="GO" id="GO:0000902">
    <property type="term" value="P:cell morphogenesis"/>
    <property type="evidence" value="ECO:0007669"/>
    <property type="project" value="UniProtKB-UniRule"/>
</dbReference>
<dbReference type="InterPro" id="IPR038009">
    <property type="entry name" value="GlmU_C_LbH"/>
</dbReference>
<dbReference type="PANTHER" id="PTHR43584:SF3">
    <property type="entry name" value="BIFUNCTIONAL PROTEIN GLMU"/>
    <property type="match status" value="1"/>
</dbReference>
<dbReference type="NCBIfam" id="TIGR01173">
    <property type="entry name" value="glmU"/>
    <property type="match status" value="1"/>
</dbReference>
<evidence type="ECO:0000256" key="13">
    <source>
        <dbReference type="ARBA" id="ARBA00023315"/>
    </source>
</evidence>
<comment type="similarity">
    <text evidence="3 18">In the N-terminal section; belongs to the N-acetylglucosamine-1-phosphate uridyltransferase family.</text>
</comment>
<evidence type="ECO:0000256" key="10">
    <source>
        <dbReference type="ARBA" id="ARBA00022960"/>
    </source>
</evidence>
<dbReference type="InterPro" id="IPR011004">
    <property type="entry name" value="Trimer_LpxA-like_sf"/>
</dbReference>
<dbReference type="EC" id="2.3.1.157" evidence="18"/>
<dbReference type="GO" id="GO:0019134">
    <property type="term" value="F:glucosamine-1-phosphate N-acetyltransferase activity"/>
    <property type="evidence" value="ECO:0007669"/>
    <property type="project" value="UniProtKB-UniRule"/>
</dbReference>
<evidence type="ECO:0000256" key="17">
    <source>
        <dbReference type="ARBA" id="ARBA00049628"/>
    </source>
</evidence>
<evidence type="ECO:0000259" key="19">
    <source>
        <dbReference type="Pfam" id="PF12804"/>
    </source>
</evidence>
<dbReference type="Gene3D" id="2.160.10.10">
    <property type="entry name" value="Hexapeptide repeat proteins"/>
    <property type="match status" value="1"/>
</dbReference>
<reference evidence="20 21" key="1">
    <citation type="submission" date="2018-06" db="EMBL/GenBank/DDBJ databases">
        <title>Genome sequencing of Oceanotoga sp. sy52.</title>
        <authorList>
            <person name="Mori K."/>
        </authorList>
    </citation>
    <scope>NUCLEOTIDE SEQUENCE [LARGE SCALE GENOMIC DNA]</scope>
    <source>
        <strain evidence="21">sy52</strain>
    </source>
</reference>
<feature type="binding site" evidence="18">
    <location>
        <position position="355"/>
    </location>
    <ligand>
        <name>UDP-N-acetyl-alpha-D-glucosamine</name>
        <dbReference type="ChEBI" id="CHEBI:57705"/>
    </ligand>
</feature>
<evidence type="ECO:0000256" key="14">
    <source>
        <dbReference type="ARBA" id="ARBA00023316"/>
    </source>
</evidence>
<sequence length="446" mass="49457">MKTLILAAGKGTRMKSKYPKVMHKVMGIPMLNWVIDRANEVSEDVGVVLGHGIEMVKEIVPNNIKIFEQIGMKGTGHAVMAAEEFLEGDNTLILYGDVPLISNKTLNNLLSKHKNEDNDATLLTIKLKNPFGYGRVIRENNKFKKIVEHKDANEKELIINEINTGIAIYKTEKLREALKKINTNNAQGEYYLTDTFLYFNKVGIFETNDEFEVSGINDRVQLSIIENEARKRHLKNLMKSGVTIIDPSSTYIDYGVKIGQDTIIHPQTYIYGKTIIGNECEIGPMTRVKDCTIMNNVKVLRSECEGAEIYNDVSVGPFTRLRTGAVLKSKVKIGNFVEIKKSTLEEGVKAGHLTYLGDAHIGEKTNIGAGTITCNYDGKNKFKTSIGKNAFIGSNASLVAPVKIGENVITAAGSVITEDVPDNSLAFGRARQIVKKDWVLKKMKGE</sequence>
<evidence type="ECO:0000256" key="8">
    <source>
        <dbReference type="ARBA" id="ARBA00022737"/>
    </source>
</evidence>
<evidence type="ECO:0000256" key="16">
    <source>
        <dbReference type="ARBA" id="ARBA00048493"/>
    </source>
</evidence>
<keyword evidence="12 18" id="KW-0511">Multifunctional enzyme</keyword>
<feature type="binding site" evidence="18">
    <location>
        <position position="163"/>
    </location>
    <ligand>
        <name>UDP-N-acetyl-alpha-D-glucosamine</name>
        <dbReference type="ChEBI" id="CHEBI:57705"/>
    </ligand>
</feature>
<dbReference type="NCBIfam" id="NF010934">
    <property type="entry name" value="PRK14354.1"/>
    <property type="match status" value="1"/>
</dbReference>
<dbReference type="GO" id="GO:0008360">
    <property type="term" value="P:regulation of cell shape"/>
    <property type="evidence" value="ECO:0007669"/>
    <property type="project" value="UniProtKB-KW"/>
</dbReference>
<dbReference type="GO" id="GO:0009252">
    <property type="term" value="P:peptidoglycan biosynthetic process"/>
    <property type="evidence" value="ECO:0007669"/>
    <property type="project" value="UniProtKB-UniRule"/>
</dbReference>
<dbReference type="UniPathway" id="UPA00113">
    <property type="reaction ID" value="UER00532"/>
</dbReference>
<name>A0A7G1G5C8_9BACT</name>
<feature type="binding site" evidence="18">
    <location>
        <position position="148"/>
    </location>
    <ligand>
        <name>UDP-N-acetyl-alpha-D-glucosamine</name>
        <dbReference type="ChEBI" id="CHEBI:57705"/>
    </ligand>
</feature>
<keyword evidence="4 18" id="KW-0963">Cytoplasm</keyword>
<dbReference type="InterPro" id="IPR005882">
    <property type="entry name" value="Bifunctional_GlmU"/>
</dbReference>
<feature type="binding site" evidence="18">
    <location>
        <position position="412"/>
    </location>
    <ligand>
        <name>acetyl-CoA</name>
        <dbReference type="ChEBI" id="CHEBI:57288"/>
    </ligand>
</feature>
<evidence type="ECO:0000313" key="21">
    <source>
        <dbReference type="Proteomes" id="UP000516361"/>
    </source>
</evidence>
<proteinExistence type="inferred from homology"/>
<dbReference type="Proteomes" id="UP000516361">
    <property type="component" value="Chromosome"/>
</dbReference>
<comment type="function">
    <text evidence="17 18">Catalyzes the last two sequential reactions in the de novo biosynthetic pathway for UDP-N-acetylglucosamine (UDP-GlcNAc). The C-terminal domain catalyzes the transfer of acetyl group from acetyl coenzyme A to glucosamine-1-phosphate (GlcN-1-P) to produce N-acetylglucosamine-1-phosphate (GlcNAc-1-P), which is converted into UDP-GlcNAc by the transfer of uridine 5-monophosphate (from uridine 5-triphosphate), a reaction catalyzed by the N-terminal domain.</text>
</comment>
<dbReference type="GO" id="GO:0003977">
    <property type="term" value="F:UDP-N-acetylglucosamine diphosphorylase activity"/>
    <property type="evidence" value="ECO:0007669"/>
    <property type="project" value="UniProtKB-UniRule"/>
</dbReference>
<keyword evidence="7 18" id="KW-0479">Metal-binding</keyword>
<evidence type="ECO:0000256" key="18">
    <source>
        <dbReference type="HAMAP-Rule" id="MF_01631"/>
    </source>
</evidence>
<evidence type="ECO:0000256" key="9">
    <source>
        <dbReference type="ARBA" id="ARBA00022842"/>
    </source>
</evidence>
<dbReference type="FunCoup" id="A0A7G1G5C8">
    <property type="interactions" value="295"/>
</dbReference>
<feature type="binding site" evidence="18">
    <location>
        <position position="217"/>
    </location>
    <ligand>
        <name>UDP-N-acetyl-alpha-D-glucosamine</name>
        <dbReference type="ChEBI" id="CHEBI:57705"/>
    </ligand>
</feature>
<dbReference type="InterPro" id="IPR029044">
    <property type="entry name" value="Nucleotide-diphossugar_trans"/>
</dbReference>
<evidence type="ECO:0000256" key="3">
    <source>
        <dbReference type="ARBA" id="ARBA00007947"/>
    </source>
</evidence>
<evidence type="ECO:0000256" key="7">
    <source>
        <dbReference type="ARBA" id="ARBA00022723"/>
    </source>
</evidence>
<feature type="binding site" evidence="18">
    <location>
        <begin position="95"/>
        <end position="97"/>
    </location>
    <ligand>
        <name>UDP-N-acetyl-alpha-D-glucosamine</name>
        <dbReference type="ChEBI" id="CHEBI:57705"/>
    </ligand>
</feature>
<dbReference type="GO" id="GO:0000287">
    <property type="term" value="F:magnesium ion binding"/>
    <property type="evidence" value="ECO:0007669"/>
    <property type="project" value="UniProtKB-UniRule"/>
</dbReference>
<evidence type="ECO:0000256" key="6">
    <source>
        <dbReference type="ARBA" id="ARBA00022695"/>
    </source>
</evidence>
<feature type="binding site" evidence="18">
    <location>
        <position position="97"/>
    </location>
    <ligand>
        <name>Mg(2+)</name>
        <dbReference type="ChEBI" id="CHEBI:18420"/>
    </ligand>
</feature>
<feature type="region of interest" description="Linker" evidence="18">
    <location>
        <begin position="220"/>
        <end position="240"/>
    </location>
</feature>
<keyword evidence="10 18" id="KW-0133">Cell shape</keyword>
<dbReference type="GO" id="GO:0071555">
    <property type="term" value="P:cell wall organization"/>
    <property type="evidence" value="ECO:0007669"/>
    <property type="project" value="UniProtKB-KW"/>
</dbReference>
<dbReference type="CDD" id="cd02540">
    <property type="entry name" value="GT2_GlmU_N_bac"/>
    <property type="match status" value="1"/>
</dbReference>
<dbReference type="Gene3D" id="3.90.550.10">
    <property type="entry name" value="Spore Coat Polysaccharide Biosynthesis Protein SpsA, Chain A"/>
    <property type="match status" value="1"/>
</dbReference>
<dbReference type="UniPathway" id="UPA00973"/>
<feature type="binding site" evidence="18">
    <location>
        <begin position="6"/>
        <end position="9"/>
    </location>
    <ligand>
        <name>UDP-N-acetyl-alpha-D-glucosamine</name>
        <dbReference type="ChEBI" id="CHEBI:57705"/>
    </ligand>
</feature>
<dbReference type="GO" id="GO:0016020">
    <property type="term" value="C:membrane"/>
    <property type="evidence" value="ECO:0007669"/>
    <property type="project" value="GOC"/>
</dbReference>
<accession>A0A7G1G5C8</accession>
<dbReference type="KEGG" id="ocy:OSSY52_06170"/>
<comment type="subunit">
    <text evidence="18">Homotrimer.</text>
</comment>
<organism evidence="20 21">
    <name type="scientific">Tepiditoga spiralis</name>
    <dbReference type="NCBI Taxonomy" id="2108365"/>
    <lineage>
        <taxon>Bacteria</taxon>
        <taxon>Thermotogati</taxon>
        <taxon>Thermotogota</taxon>
        <taxon>Thermotogae</taxon>
        <taxon>Petrotogales</taxon>
        <taxon>Petrotogaceae</taxon>
        <taxon>Tepiditoga</taxon>
    </lineage>
</organism>
<dbReference type="HAMAP" id="MF_01631">
    <property type="entry name" value="GlmU"/>
    <property type="match status" value="1"/>
</dbReference>
<dbReference type="EC" id="2.7.7.23" evidence="18"/>
<evidence type="ECO:0000313" key="20">
    <source>
        <dbReference type="EMBL" id="BBE30476.1"/>
    </source>
</evidence>
<evidence type="ECO:0000256" key="2">
    <source>
        <dbReference type="ARBA" id="ARBA00007707"/>
    </source>
</evidence>
<feature type="binding site" evidence="18">
    <location>
        <begin position="74"/>
        <end position="75"/>
    </location>
    <ligand>
        <name>UDP-N-acetyl-alpha-D-glucosamine</name>
        <dbReference type="ChEBI" id="CHEBI:57705"/>
    </ligand>
</feature>
<keyword evidence="6 18" id="KW-0548">Nucleotidyltransferase</keyword>
<protein>
    <recommendedName>
        <fullName evidence="18">Bifunctional protein GlmU</fullName>
    </recommendedName>
    <domain>
        <recommendedName>
            <fullName evidence="18">UDP-N-acetylglucosamine pyrophosphorylase</fullName>
            <ecNumber evidence="18">2.7.7.23</ecNumber>
        </recommendedName>
        <alternativeName>
            <fullName evidence="18">N-acetylglucosamine-1-phosphate uridyltransferase</fullName>
        </alternativeName>
    </domain>
    <domain>
        <recommendedName>
            <fullName evidence="18">Glucosamine-1-phosphate N-acetyltransferase</fullName>
            <ecNumber evidence="18">2.3.1.157</ecNumber>
        </recommendedName>
    </domain>
</protein>
<evidence type="ECO:0000256" key="5">
    <source>
        <dbReference type="ARBA" id="ARBA00022679"/>
    </source>
</evidence>
<keyword evidence="8 18" id="KW-0677">Repeat</keyword>
<comment type="catalytic activity">
    <reaction evidence="15 18">
        <text>alpha-D-glucosamine 1-phosphate + acetyl-CoA = N-acetyl-alpha-D-glucosamine 1-phosphate + CoA + H(+)</text>
        <dbReference type="Rhea" id="RHEA:13725"/>
        <dbReference type="ChEBI" id="CHEBI:15378"/>
        <dbReference type="ChEBI" id="CHEBI:57287"/>
        <dbReference type="ChEBI" id="CHEBI:57288"/>
        <dbReference type="ChEBI" id="CHEBI:57776"/>
        <dbReference type="ChEBI" id="CHEBI:58516"/>
        <dbReference type="EC" id="2.3.1.157"/>
    </reaction>
</comment>
<dbReference type="AlphaFoldDB" id="A0A7G1G5C8"/>
<feature type="binding site" evidence="18">
    <location>
        <position position="134"/>
    </location>
    <ligand>
        <name>UDP-N-acetyl-alpha-D-glucosamine</name>
        <dbReference type="ChEBI" id="CHEBI:57705"/>
    </ligand>
</feature>
<comment type="subcellular location">
    <subcellularLocation>
        <location evidence="1 18">Cytoplasm</location>
    </subcellularLocation>
</comment>
<dbReference type="NCBIfam" id="NF010937">
    <property type="entry name" value="PRK14357.1"/>
    <property type="match status" value="1"/>
</dbReference>
<feature type="domain" description="MobA-like NTP transferase" evidence="19">
    <location>
        <begin position="4"/>
        <end position="125"/>
    </location>
</feature>
<evidence type="ECO:0000256" key="11">
    <source>
        <dbReference type="ARBA" id="ARBA00022984"/>
    </source>
</evidence>
<feature type="binding site" evidence="18">
    <location>
        <position position="369"/>
    </location>
    <ligand>
        <name>acetyl-CoA</name>
        <dbReference type="ChEBI" id="CHEBI:57288"/>
    </ligand>
</feature>
<keyword evidence="11 18" id="KW-0573">Peptidoglycan synthesis</keyword>
<dbReference type="SUPFAM" id="SSF51161">
    <property type="entry name" value="Trimeric LpxA-like enzymes"/>
    <property type="match status" value="1"/>
</dbReference>
<dbReference type="EMBL" id="AP018712">
    <property type="protein sequence ID" value="BBE30476.1"/>
    <property type="molecule type" value="Genomic_DNA"/>
</dbReference>
<dbReference type="InterPro" id="IPR050065">
    <property type="entry name" value="GlmU-like"/>
</dbReference>
<evidence type="ECO:0000256" key="1">
    <source>
        <dbReference type="ARBA" id="ARBA00004496"/>
    </source>
</evidence>
<feature type="binding site" evidence="18">
    <location>
        <position position="340"/>
    </location>
    <ligand>
        <name>UDP-N-acetyl-alpha-D-glucosamine</name>
        <dbReference type="ChEBI" id="CHEBI:57705"/>
    </ligand>
</feature>
<feature type="binding site" evidence="18">
    <location>
        <position position="20"/>
    </location>
    <ligand>
        <name>UDP-N-acetyl-alpha-D-glucosamine</name>
        <dbReference type="ChEBI" id="CHEBI:57705"/>
    </ligand>
</feature>
<dbReference type="GO" id="GO:0005737">
    <property type="term" value="C:cytoplasm"/>
    <property type="evidence" value="ECO:0007669"/>
    <property type="project" value="UniProtKB-SubCell"/>
</dbReference>
<comment type="pathway">
    <text evidence="18">Bacterial outer membrane biogenesis; LPS lipid A biosynthesis.</text>
</comment>
<dbReference type="Pfam" id="PF00132">
    <property type="entry name" value="Hexapep"/>
    <property type="match status" value="2"/>
</dbReference>
<dbReference type="InterPro" id="IPR025877">
    <property type="entry name" value="MobA-like_NTP_Trfase"/>
</dbReference>
<feature type="region of interest" description="N-acetyltransferase" evidence="18">
    <location>
        <begin position="241"/>
        <end position="446"/>
    </location>
</feature>
<keyword evidence="5 18" id="KW-0808">Transferase</keyword>
<evidence type="ECO:0000256" key="4">
    <source>
        <dbReference type="ARBA" id="ARBA00022490"/>
    </source>
</evidence>
<gene>
    <name evidence="18 20" type="primary">glmU</name>
    <name evidence="20" type="ORF">OSSY52_06170</name>
</gene>
<comment type="similarity">
    <text evidence="2 18">In the C-terminal section; belongs to the transferase hexapeptide repeat family.</text>
</comment>
<keyword evidence="21" id="KW-1185">Reference proteome</keyword>
<feature type="region of interest" description="Pyrophosphorylase" evidence="18">
    <location>
        <begin position="1"/>
        <end position="219"/>
    </location>
</feature>
<dbReference type="RefSeq" id="WP_190615570.1">
    <property type="nucleotide sequence ID" value="NZ_AP018712.1"/>
</dbReference>
<dbReference type="GO" id="GO:0009245">
    <property type="term" value="P:lipid A biosynthetic process"/>
    <property type="evidence" value="ECO:0007669"/>
    <property type="project" value="UniProtKB-UniRule"/>
</dbReference>
<comment type="catalytic activity">
    <reaction evidence="16 18">
        <text>N-acetyl-alpha-D-glucosamine 1-phosphate + UTP + H(+) = UDP-N-acetyl-alpha-D-glucosamine + diphosphate</text>
        <dbReference type="Rhea" id="RHEA:13509"/>
        <dbReference type="ChEBI" id="CHEBI:15378"/>
        <dbReference type="ChEBI" id="CHEBI:33019"/>
        <dbReference type="ChEBI" id="CHEBI:46398"/>
        <dbReference type="ChEBI" id="CHEBI:57705"/>
        <dbReference type="ChEBI" id="CHEBI:57776"/>
        <dbReference type="EC" id="2.7.7.23"/>
    </reaction>
</comment>
<evidence type="ECO:0000256" key="15">
    <source>
        <dbReference type="ARBA" id="ARBA00048247"/>
    </source>
</evidence>
<dbReference type="PANTHER" id="PTHR43584">
    <property type="entry name" value="NUCLEOTIDYL TRANSFERASE"/>
    <property type="match status" value="1"/>
</dbReference>
<evidence type="ECO:0000256" key="12">
    <source>
        <dbReference type="ARBA" id="ARBA00023268"/>
    </source>
</evidence>
<feature type="binding site" evidence="18">
    <location>
        <position position="394"/>
    </location>
    <ligand>
        <name>acetyl-CoA</name>
        <dbReference type="ChEBI" id="CHEBI:57288"/>
    </ligand>
</feature>
<comment type="pathway">
    <text evidence="18">Nucleotide-sugar biosynthesis; UDP-N-acetyl-alpha-D-glucosamine biosynthesis; N-acetyl-alpha-D-glucosamine 1-phosphate from alpha-D-glucosamine 6-phosphate (route II): step 2/2.</text>
</comment>
<keyword evidence="14 18" id="KW-0961">Cell wall biogenesis/degradation</keyword>
<feature type="active site" description="Proton acceptor" evidence="18">
    <location>
        <position position="352"/>
    </location>
</feature>
<dbReference type="Pfam" id="PF12804">
    <property type="entry name" value="NTP_transf_3"/>
    <property type="match status" value="1"/>
</dbReference>
<feature type="binding site" evidence="18">
    <location>
        <begin position="375"/>
        <end position="376"/>
    </location>
    <ligand>
        <name>acetyl-CoA</name>
        <dbReference type="ChEBI" id="CHEBI:57288"/>
    </ligand>
</feature>
<dbReference type="CDD" id="cd03353">
    <property type="entry name" value="LbH_GlmU_C"/>
    <property type="match status" value="1"/>
</dbReference>
<feature type="binding site" evidence="18">
    <location>
        <position position="366"/>
    </location>
    <ligand>
        <name>UDP-N-acetyl-alpha-D-glucosamine</name>
        <dbReference type="ChEBI" id="CHEBI:57705"/>
    </ligand>
</feature>
<feature type="binding site" evidence="18">
    <location>
        <position position="429"/>
    </location>
    <ligand>
        <name>acetyl-CoA</name>
        <dbReference type="ChEBI" id="CHEBI:57288"/>
    </ligand>
</feature>
<comment type="cofactor">
    <cofactor evidence="18">
        <name>Mg(2+)</name>
        <dbReference type="ChEBI" id="CHEBI:18420"/>
    </cofactor>
    <text evidence="18">Binds 1 Mg(2+) ion per subunit.</text>
</comment>